<dbReference type="GO" id="GO:0003700">
    <property type="term" value="F:DNA-binding transcription factor activity"/>
    <property type="evidence" value="ECO:0007669"/>
    <property type="project" value="TreeGrafter"/>
</dbReference>
<name>A0A916Z6H8_9BACL</name>
<dbReference type="Proteomes" id="UP000612456">
    <property type="component" value="Unassembled WGS sequence"/>
</dbReference>
<keyword evidence="2" id="KW-1185">Reference proteome</keyword>
<dbReference type="RefSeq" id="WP_188996053.1">
    <property type="nucleotide sequence ID" value="NZ_BMHP01000003.1"/>
</dbReference>
<accession>A0A916Z6H8</accession>
<dbReference type="AlphaFoldDB" id="A0A916Z6H8"/>
<reference evidence="1" key="2">
    <citation type="submission" date="2020-09" db="EMBL/GenBank/DDBJ databases">
        <authorList>
            <person name="Sun Q."/>
            <person name="Zhou Y."/>
        </authorList>
    </citation>
    <scope>NUCLEOTIDE SEQUENCE</scope>
    <source>
        <strain evidence="1">CGMCC 1.15178</strain>
    </source>
</reference>
<dbReference type="GO" id="GO:0005829">
    <property type="term" value="C:cytosol"/>
    <property type="evidence" value="ECO:0007669"/>
    <property type="project" value="TreeGrafter"/>
</dbReference>
<dbReference type="EMBL" id="BMHP01000003">
    <property type="protein sequence ID" value="GGD78932.1"/>
    <property type="molecule type" value="Genomic_DNA"/>
</dbReference>
<dbReference type="SUPFAM" id="SSF46785">
    <property type="entry name" value="Winged helix' DNA-binding domain"/>
    <property type="match status" value="1"/>
</dbReference>
<dbReference type="InterPro" id="IPR036388">
    <property type="entry name" value="WH-like_DNA-bd_sf"/>
</dbReference>
<dbReference type="PROSITE" id="PS51197">
    <property type="entry name" value="HTH_RRF2_2"/>
    <property type="match status" value="1"/>
</dbReference>
<dbReference type="PANTHER" id="PTHR33221:SF15">
    <property type="entry name" value="HTH-TYPE TRANSCRIPTIONAL REGULATOR YWGB-RELATED"/>
    <property type="match status" value="1"/>
</dbReference>
<proteinExistence type="predicted"/>
<sequence>MTVVSRYTIALHSLTFIALMTKERDEFVISDRIAISVNTSPVFIRRILRMLAKANLVIVQQGGKGAGWKLAKDPEEITLLDVYEAIVEKPLFELHHSPPNPNCQIGKSIQPALNHIYSNTESTMKQQLRRTTVSDLLDETISK</sequence>
<comment type="caution">
    <text evidence="1">The sequence shown here is derived from an EMBL/GenBank/DDBJ whole genome shotgun (WGS) entry which is preliminary data.</text>
</comment>
<reference evidence="1" key="1">
    <citation type="journal article" date="2014" name="Int. J. Syst. Evol. Microbiol.">
        <title>Complete genome sequence of Corynebacterium casei LMG S-19264T (=DSM 44701T), isolated from a smear-ripened cheese.</title>
        <authorList>
            <consortium name="US DOE Joint Genome Institute (JGI-PGF)"/>
            <person name="Walter F."/>
            <person name="Albersmeier A."/>
            <person name="Kalinowski J."/>
            <person name="Ruckert C."/>
        </authorList>
    </citation>
    <scope>NUCLEOTIDE SEQUENCE</scope>
    <source>
        <strain evidence="1">CGMCC 1.15178</strain>
    </source>
</reference>
<dbReference type="Pfam" id="PF02082">
    <property type="entry name" value="Rrf2"/>
    <property type="match status" value="1"/>
</dbReference>
<dbReference type="Gene3D" id="1.10.10.10">
    <property type="entry name" value="Winged helix-like DNA-binding domain superfamily/Winged helix DNA-binding domain"/>
    <property type="match status" value="1"/>
</dbReference>
<dbReference type="InterPro" id="IPR036390">
    <property type="entry name" value="WH_DNA-bd_sf"/>
</dbReference>
<organism evidence="1 2">
    <name type="scientific">Paenibacillus nasutitermitis</name>
    <dbReference type="NCBI Taxonomy" id="1652958"/>
    <lineage>
        <taxon>Bacteria</taxon>
        <taxon>Bacillati</taxon>
        <taxon>Bacillota</taxon>
        <taxon>Bacilli</taxon>
        <taxon>Bacillales</taxon>
        <taxon>Paenibacillaceae</taxon>
        <taxon>Paenibacillus</taxon>
    </lineage>
</organism>
<dbReference type="InterPro" id="IPR000944">
    <property type="entry name" value="Tscrpt_reg_Rrf2"/>
</dbReference>
<gene>
    <name evidence="1" type="ORF">GCM10010911_41280</name>
</gene>
<evidence type="ECO:0000313" key="1">
    <source>
        <dbReference type="EMBL" id="GGD78932.1"/>
    </source>
</evidence>
<evidence type="ECO:0000313" key="2">
    <source>
        <dbReference type="Proteomes" id="UP000612456"/>
    </source>
</evidence>
<protein>
    <submittedName>
        <fullName evidence="1">Rrf2 family transcriptional regulator</fullName>
    </submittedName>
</protein>
<dbReference type="PANTHER" id="PTHR33221">
    <property type="entry name" value="WINGED HELIX-TURN-HELIX TRANSCRIPTIONAL REGULATOR, RRF2 FAMILY"/>
    <property type="match status" value="1"/>
</dbReference>